<evidence type="ECO:0000256" key="3">
    <source>
        <dbReference type="SAM" id="Coils"/>
    </source>
</evidence>
<dbReference type="RefSeq" id="WP_011366886.1">
    <property type="nucleotide sequence ID" value="NC_007519.1"/>
</dbReference>
<sequence length="364" mass="39949">MKQLAVIVLLLALAGGAYYVLRQELEKNPAVLLDSSPAAEQVEMRPARMAVAPGVVEPVSEERRLGFEVNGVVHEVMVTEGQPVTQGALLATLRDEEQRAALAAAEAEAAAAQAEYDKLIRGARPAEKSEAWAAVRSARAIRDQALKEAKRREQLAAQKHIAPEEADRAWKDYRVAAEQYEEARQRFVLVEDMFRKEDIAKASFQLQSATARVREAEAALAKTRLRATVSGTVLRVNRKAGEVFSLFYDSPVITIGNIATLNVRVEVDEKDVARVRAGQPAYVVADAYGDTRFEGTVTRVELVMGKKHTRTGDPAEHMDRRVREVLVTLRGTPPLVSGLRVDAYIDTGTTRAQAAETTRGAQQP</sequence>
<dbReference type="Gene3D" id="2.40.30.170">
    <property type="match status" value="1"/>
</dbReference>
<dbReference type="GO" id="GO:0030313">
    <property type="term" value="C:cell envelope"/>
    <property type="evidence" value="ECO:0007669"/>
    <property type="project" value="UniProtKB-SubCell"/>
</dbReference>
<feature type="coiled-coil region" evidence="3">
    <location>
        <begin position="199"/>
        <end position="226"/>
    </location>
</feature>
<dbReference type="InterPro" id="IPR059052">
    <property type="entry name" value="HH_YbhG-like"/>
</dbReference>
<accession>Q314M0</accession>
<organism evidence="5 6">
    <name type="scientific">Oleidesulfovibrio alaskensis (strain ATCC BAA-1058 / DSM 17464 / G20)</name>
    <name type="common">Desulfovibrio alaskensis</name>
    <dbReference type="NCBI Taxonomy" id="207559"/>
    <lineage>
        <taxon>Bacteria</taxon>
        <taxon>Pseudomonadati</taxon>
        <taxon>Thermodesulfobacteriota</taxon>
        <taxon>Desulfovibrionia</taxon>
        <taxon>Desulfovibrionales</taxon>
        <taxon>Desulfovibrionaceae</taxon>
        <taxon>Oleidesulfovibrio</taxon>
    </lineage>
</organism>
<evidence type="ECO:0000256" key="2">
    <source>
        <dbReference type="ARBA" id="ARBA00023054"/>
    </source>
</evidence>
<evidence type="ECO:0000313" key="6">
    <source>
        <dbReference type="Proteomes" id="UP000002710"/>
    </source>
</evidence>
<evidence type="ECO:0000256" key="1">
    <source>
        <dbReference type="ARBA" id="ARBA00004196"/>
    </source>
</evidence>
<dbReference type="PANTHER" id="PTHR32347:SF27">
    <property type="entry name" value="RND EFFLUX PUMP MEMBRANE FUSION PROTEIN BARREL-SANDWICH DOMAIN-CONTAINING PROTEIN"/>
    <property type="match status" value="1"/>
</dbReference>
<dbReference type="Gene3D" id="2.40.50.100">
    <property type="match status" value="1"/>
</dbReference>
<feature type="coiled-coil region" evidence="3">
    <location>
        <begin position="90"/>
        <end position="122"/>
    </location>
</feature>
<keyword evidence="2 3" id="KW-0175">Coiled coil</keyword>
<dbReference type="PANTHER" id="PTHR32347">
    <property type="entry name" value="EFFLUX SYSTEM COMPONENT YKNX-RELATED"/>
    <property type="match status" value="1"/>
</dbReference>
<proteinExistence type="predicted"/>
<dbReference type="KEGG" id="dde:Dde_0825"/>
<protein>
    <submittedName>
        <fullName evidence="5">Biotin/lipoyl attachment domain-containing protein</fullName>
    </submittedName>
</protein>
<evidence type="ECO:0000259" key="4">
    <source>
        <dbReference type="Pfam" id="PF25881"/>
    </source>
</evidence>
<dbReference type="SUPFAM" id="SSF111369">
    <property type="entry name" value="HlyD-like secretion proteins"/>
    <property type="match status" value="2"/>
</dbReference>
<dbReference type="AlphaFoldDB" id="Q314M0"/>
<dbReference type="eggNOG" id="COG0845">
    <property type="taxonomic scope" value="Bacteria"/>
</dbReference>
<keyword evidence="6" id="KW-1185">Reference proteome</keyword>
<dbReference type="EMBL" id="CP000112">
    <property type="protein sequence ID" value="ABB37626.1"/>
    <property type="molecule type" value="Genomic_DNA"/>
</dbReference>
<gene>
    <name evidence="5" type="ordered locus">Dde_0825</name>
</gene>
<reference evidence="5 6" key="1">
    <citation type="journal article" date="2011" name="J. Bacteriol.">
        <title>Complete genome sequence and updated annotation of Desulfovibrio alaskensis G20.</title>
        <authorList>
            <person name="Hauser L.J."/>
            <person name="Land M.L."/>
            <person name="Brown S.D."/>
            <person name="Larimer F."/>
            <person name="Keller K.L."/>
            <person name="Rapp-Giles B.J."/>
            <person name="Price M.N."/>
            <person name="Lin M."/>
            <person name="Bruce D.C."/>
            <person name="Detter J.C."/>
            <person name="Tapia R."/>
            <person name="Han C.S."/>
            <person name="Goodwin L.A."/>
            <person name="Cheng J.F."/>
            <person name="Pitluck S."/>
            <person name="Copeland A."/>
            <person name="Lucas S."/>
            <person name="Nolan M."/>
            <person name="Lapidus A.L."/>
            <person name="Palumbo A.V."/>
            <person name="Wall J.D."/>
        </authorList>
    </citation>
    <scope>NUCLEOTIDE SEQUENCE [LARGE SCALE GENOMIC DNA]</scope>
    <source>
        <strain evidence="6">ATCC BAA 1058 / DSM 17464 / G20</strain>
    </source>
</reference>
<dbReference type="Pfam" id="PF25881">
    <property type="entry name" value="HH_YBHG"/>
    <property type="match status" value="1"/>
</dbReference>
<dbReference type="Proteomes" id="UP000002710">
    <property type="component" value="Chromosome"/>
</dbReference>
<dbReference type="HOGENOM" id="CLU_018816_6_3_7"/>
<comment type="subcellular location">
    <subcellularLocation>
        <location evidence="1">Cell envelope</location>
    </subcellularLocation>
</comment>
<dbReference type="InterPro" id="IPR050465">
    <property type="entry name" value="UPF0194_transport"/>
</dbReference>
<name>Q314M0_OLEA2</name>
<evidence type="ECO:0000313" key="5">
    <source>
        <dbReference type="EMBL" id="ABB37626.1"/>
    </source>
</evidence>
<dbReference type="STRING" id="207559.Dde_0825"/>
<feature type="domain" description="YbhG-like alpha-helical hairpin" evidence="4">
    <location>
        <begin position="95"/>
        <end position="220"/>
    </location>
</feature>